<dbReference type="Gene3D" id="3.40.50.300">
    <property type="entry name" value="P-loop containing nucleotide triphosphate hydrolases"/>
    <property type="match status" value="1"/>
</dbReference>
<dbReference type="InterPro" id="IPR027417">
    <property type="entry name" value="P-loop_NTPase"/>
</dbReference>
<gene>
    <name evidence="6" type="ORF">WICPIJ_003621</name>
</gene>
<evidence type="ECO:0000256" key="5">
    <source>
        <dbReference type="SAM" id="MobiDB-lite"/>
    </source>
</evidence>
<evidence type="ECO:0000313" key="6">
    <source>
        <dbReference type="EMBL" id="KAH3685406.1"/>
    </source>
</evidence>
<name>A0A9P8Q7H4_WICPI</name>
<feature type="non-terminal residue" evidence="6">
    <location>
        <position position="94"/>
    </location>
</feature>
<organism evidence="6 7">
    <name type="scientific">Wickerhamomyces pijperi</name>
    <name type="common">Yeast</name>
    <name type="synonym">Pichia pijperi</name>
    <dbReference type="NCBI Taxonomy" id="599730"/>
    <lineage>
        <taxon>Eukaryota</taxon>
        <taxon>Fungi</taxon>
        <taxon>Dikarya</taxon>
        <taxon>Ascomycota</taxon>
        <taxon>Saccharomycotina</taxon>
        <taxon>Saccharomycetes</taxon>
        <taxon>Phaffomycetales</taxon>
        <taxon>Wickerhamomycetaceae</taxon>
        <taxon>Wickerhamomyces</taxon>
    </lineage>
</organism>
<dbReference type="SUPFAM" id="SSF52540">
    <property type="entry name" value="P-loop containing nucleoside triphosphate hydrolases"/>
    <property type="match status" value="1"/>
</dbReference>
<evidence type="ECO:0000256" key="3">
    <source>
        <dbReference type="ARBA" id="ARBA00022806"/>
    </source>
</evidence>
<evidence type="ECO:0000313" key="7">
    <source>
        <dbReference type="Proteomes" id="UP000774326"/>
    </source>
</evidence>
<comment type="caution">
    <text evidence="6">The sequence shown here is derived from an EMBL/GenBank/DDBJ whole genome shotgun (WGS) entry which is preliminary data.</text>
</comment>
<dbReference type="GO" id="GO:0005524">
    <property type="term" value="F:ATP binding"/>
    <property type="evidence" value="ECO:0007669"/>
    <property type="project" value="UniProtKB-KW"/>
</dbReference>
<dbReference type="GO" id="GO:0000462">
    <property type="term" value="P:maturation of SSU-rRNA from tricistronic rRNA transcript (SSU-rRNA, 5.8S rRNA, LSU-rRNA)"/>
    <property type="evidence" value="ECO:0007669"/>
    <property type="project" value="TreeGrafter"/>
</dbReference>
<proteinExistence type="predicted"/>
<reference evidence="6" key="2">
    <citation type="submission" date="2021-01" db="EMBL/GenBank/DDBJ databases">
        <authorList>
            <person name="Schikora-Tamarit M.A."/>
        </authorList>
    </citation>
    <scope>NUCLEOTIDE SEQUENCE</scope>
    <source>
        <strain evidence="6">CBS2887</strain>
    </source>
</reference>
<sequence length="94" mass="10674">NVEVETEEIEFGVSESTDTFEENDDFTEQDEDEEEEGFEENLEDGQTPEDPLYVLPLYSLLPTKEQMKIFEKPPQGARLCVVATNIAETSLTIP</sequence>
<dbReference type="PANTHER" id="PTHR18934">
    <property type="entry name" value="ATP-DEPENDENT RNA HELICASE"/>
    <property type="match status" value="1"/>
</dbReference>
<dbReference type="OrthoDB" id="10253254at2759"/>
<keyword evidence="7" id="KW-1185">Reference proteome</keyword>
<dbReference type="PANTHER" id="PTHR18934:SF99">
    <property type="entry name" value="ATP-DEPENDENT RNA HELICASE DHX37-RELATED"/>
    <property type="match status" value="1"/>
</dbReference>
<dbReference type="EMBL" id="JAEUBG010002040">
    <property type="protein sequence ID" value="KAH3685406.1"/>
    <property type="molecule type" value="Genomic_DNA"/>
</dbReference>
<feature type="compositionally biased region" description="Acidic residues" evidence="5">
    <location>
        <begin position="18"/>
        <end position="47"/>
    </location>
</feature>
<dbReference type="AlphaFoldDB" id="A0A9P8Q7H4"/>
<dbReference type="GO" id="GO:0003723">
    <property type="term" value="F:RNA binding"/>
    <property type="evidence" value="ECO:0007669"/>
    <property type="project" value="TreeGrafter"/>
</dbReference>
<evidence type="ECO:0000256" key="1">
    <source>
        <dbReference type="ARBA" id="ARBA00022741"/>
    </source>
</evidence>
<feature type="region of interest" description="Disordered" evidence="5">
    <location>
        <begin position="1"/>
        <end position="50"/>
    </location>
</feature>
<reference evidence="6" key="1">
    <citation type="journal article" date="2021" name="Open Biol.">
        <title>Shared evolutionary footprints suggest mitochondrial oxidative damage underlies multiple complex I losses in fungi.</title>
        <authorList>
            <person name="Schikora-Tamarit M.A."/>
            <person name="Marcet-Houben M."/>
            <person name="Nosek J."/>
            <person name="Gabaldon T."/>
        </authorList>
    </citation>
    <scope>NUCLEOTIDE SEQUENCE</scope>
    <source>
        <strain evidence="6">CBS2887</strain>
    </source>
</reference>
<protein>
    <recommendedName>
        <fullName evidence="8">Helicase C-terminal domain-containing protein</fullName>
    </recommendedName>
</protein>
<dbReference type="GO" id="GO:0016787">
    <property type="term" value="F:hydrolase activity"/>
    <property type="evidence" value="ECO:0007669"/>
    <property type="project" value="UniProtKB-KW"/>
</dbReference>
<evidence type="ECO:0008006" key="8">
    <source>
        <dbReference type="Google" id="ProtNLM"/>
    </source>
</evidence>
<feature type="compositionally biased region" description="Acidic residues" evidence="5">
    <location>
        <begin position="1"/>
        <end position="10"/>
    </location>
</feature>
<keyword evidence="1" id="KW-0547">Nucleotide-binding</keyword>
<keyword evidence="2" id="KW-0378">Hydrolase</keyword>
<dbReference type="GO" id="GO:0004386">
    <property type="term" value="F:helicase activity"/>
    <property type="evidence" value="ECO:0007669"/>
    <property type="project" value="UniProtKB-KW"/>
</dbReference>
<evidence type="ECO:0000256" key="2">
    <source>
        <dbReference type="ARBA" id="ARBA00022801"/>
    </source>
</evidence>
<accession>A0A9P8Q7H4</accession>
<keyword evidence="4" id="KW-0067">ATP-binding</keyword>
<dbReference type="GO" id="GO:0005730">
    <property type="term" value="C:nucleolus"/>
    <property type="evidence" value="ECO:0007669"/>
    <property type="project" value="TreeGrafter"/>
</dbReference>
<dbReference type="Proteomes" id="UP000774326">
    <property type="component" value="Unassembled WGS sequence"/>
</dbReference>
<keyword evidence="3" id="KW-0347">Helicase</keyword>
<feature type="non-terminal residue" evidence="6">
    <location>
        <position position="1"/>
    </location>
</feature>
<evidence type="ECO:0000256" key="4">
    <source>
        <dbReference type="ARBA" id="ARBA00022840"/>
    </source>
</evidence>